<dbReference type="PROSITE" id="PS51676">
    <property type="entry name" value="FF"/>
    <property type="match status" value="1"/>
</dbReference>
<dbReference type="Proteomes" id="UP001374584">
    <property type="component" value="Unassembled WGS sequence"/>
</dbReference>
<dbReference type="InterPro" id="IPR002713">
    <property type="entry name" value="FF_domain"/>
</dbReference>
<dbReference type="GO" id="GO:0071004">
    <property type="term" value="C:U2-type prespliceosome"/>
    <property type="evidence" value="ECO:0007669"/>
    <property type="project" value="TreeGrafter"/>
</dbReference>
<dbReference type="InterPro" id="IPR039726">
    <property type="entry name" value="Prp40-like"/>
</dbReference>
<feature type="chain" id="PRO_5042948036" description="FF domain-containing protein" evidence="2">
    <location>
        <begin position="29"/>
        <end position="478"/>
    </location>
</feature>
<evidence type="ECO:0000256" key="1">
    <source>
        <dbReference type="SAM" id="MobiDB-lite"/>
    </source>
</evidence>
<dbReference type="SUPFAM" id="SSF81698">
    <property type="entry name" value="FF domain"/>
    <property type="match status" value="1"/>
</dbReference>
<feature type="region of interest" description="Disordered" evidence="1">
    <location>
        <begin position="151"/>
        <end position="171"/>
    </location>
</feature>
<dbReference type="PANTHER" id="PTHR11864:SF33">
    <property type="entry name" value="PRE-MRNA-PROCESSING PROTEIN 40B"/>
    <property type="match status" value="1"/>
</dbReference>
<keyword evidence="5" id="KW-1185">Reference proteome</keyword>
<feature type="signal peptide" evidence="2">
    <location>
        <begin position="1"/>
        <end position="28"/>
    </location>
</feature>
<feature type="compositionally biased region" description="Polar residues" evidence="1">
    <location>
        <begin position="311"/>
        <end position="328"/>
    </location>
</feature>
<feature type="region of interest" description="Disordered" evidence="1">
    <location>
        <begin position="311"/>
        <end position="345"/>
    </location>
</feature>
<comment type="caution">
    <text evidence="4">The sequence shown here is derived from an EMBL/GenBank/DDBJ whole genome shotgun (WGS) entry which is preliminary data.</text>
</comment>
<feature type="domain" description="FF" evidence="3">
    <location>
        <begin position="371"/>
        <end position="463"/>
    </location>
</feature>
<dbReference type="GO" id="GO:0003723">
    <property type="term" value="F:RNA binding"/>
    <property type="evidence" value="ECO:0007669"/>
    <property type="project" value="TreeGrafter"/>
</dbReference>
<dbReference type="EMBL" id="JAYMYR010000007">
    <property type="protein sequence ID" value="KAK7353271.1"/>
    <property type="molecule type" value="Genomic_DNA"/>
</dbReference>
<feature type="compositionally biased region" description="Basic and acidic residues" evidence="1">
    <location>
        <begin position="153"/>
        <end position="168"/>
    </location>
</feature>
<evidence type="ECO:0000259" key="3">
    <source>
        <dbReference type="PROSITE" id="PS51676"/>
    </source>
</evidence>
<protein>
    <recommendedName>
        <fullName evidence="3">FF domain-containing protein</fullName>
    </recommendedName>
</protein>
<dbReference type="PANTHER" id="PTHR11864">
    <property type="entry name" value="PRE-MRNA-PROCESSING PROTEIN PRP40"/>
    <property type="match status" value="1"/>
</dbReference>
<gene>
    <name evidence="4" type="ORF">VNO80_18715</name>
</gene>
<dbReference type="Gene3D" id="1.10.10.440">
    <property type="entry name" value="FF domain"/>
    <property type="match status" value="1"/>
</dbReference>
<dbReference type="GO" id="GO:0005685">
    <property type="term" value="C:U1 snRNP"/>
    <property type="evidence" value="ECO:0007669"/>
    <property type="project" value="TreeGrafter"/>
</dbReference>
<evidence type="ECO:0000256" key="2">
    <source>
        <dbReference type="SAM" id="SignalP"/>
    </source>
</evidence>
<feature type="compositionally biased region" description="Basic and acidic residues" evidence="1">
    <location>
        <begin position="336"/>
        <end position="345"/>
    </location>
</feature>
<proteinExistence type="predicted"/>
<keyword evidence="2" id="KW-0732">Signal</keyword>
<organism evidence="4 5">
    <name type="scientific">Phaseolus coccineus</name>
    <name type="common">Scarlet runner bean</name>
    <name type="synonym">Phaseolus multiflorus</name>
    <dbReference type="NCBI Taxonomy" id="3886"/>
    <lineage>
        <taxon>Eukaryota</taxon>
        <taxon>Viridiplantae</taxon>
        <taxon>Streptophyta</taxon>
        <taxon>Embryophyta</taxon>
        <taxon>Tracheophyta</taxon>
        <taxon>Spermatophyta</taxon>
        <taxon>Magnoliopsida</taxon>
        <taxon>eudicotyledons</taxon>
        <taxon>Gunneridae</taxon>
        <taxon>Pentapetalae</taxon>
        <taxon>rosids</taxon>
        <taxon>fabids</taxon>
        <taxon>Fabales</taxon>
        <taxon>Fabaceae</taxon>
        <taxon>Papilionoideae</taxon>
        <taxon>50 kb inversion clade</taxon>
        <taxon>NPAAA clade</taxon>
        <taxon>indigoferoid/millettioid clade</taxon>
        <taxon>Phaseoleae</taxon>
        <taxon>Phaseolus</taxon>
    </lineage>
</organism>
<accession>A0AAN9QZN9</accession>
<dbReference type="AlphaFoldDB" id="A0AAN9QZN9"/>
<sequence>MGRGVLMLLLSPVLLILLLNQFGSSTLAIWLTVPTSGTKCVSEEIQHYAIVFVIPSDHSQNPTIAVKVFALENTLAKAVLKFTKTPYMKSARYPQPKIPSPTSSAPSKGELKVSPINEKAKNILETAGDKKAVSAPQQTSEHVRNLRVADVSEATHESECERTSHTREYSAGGMPQDPFGMQGYMMPVVPPHRYILVILKLKFGTFLLTCSQAKHILDLEQVEKAIVSGPHSEALLNSHTQPSSTPSVAEATLNADNISSTSQGEPSSPVSVAPVVTTSTMDELEAAVNTVRPSDTSVGGDKAVVTEISTAITPTQNETNNDPAQDTLGSADGVPAEDKEDGKTDSVWERRNHVAAETKAVEPETLIFANKMEAKDAFKALLESANVGFDWTRDRVELKYLSSGLVGVHHIGFDILNDNYYSLLLIFLDSLSKAMSIFENDERFKAVERDRDRRDMFESFLEELLNKVDSATSSFIHL</sequence>
<dbReference type="Pfam" id="PF01846">
    <property type="entry name" value="FF"/>
    <property type="match status" value="1"/>
</dbReference>
<name>A0AAN9QZN9_PHACN</name>
<evidence type="ECO:0000313" key="4">
    <source>
        <dbReference type="EMBL" id="KAK7353271.1"/>
    </source>
</evidence>
<dbReference type="GO" id="GO:0045292">
    <property type="term" value="P:mRNA cis splicing, via spliceosome"/>
    <property type="evidence" value="ECO:0007669"/>
    <property type="project" value="InterPro"/>
</dbReference>
<evidence type="ECO:0000313" key="5">
    <source>
        <dbReference type="Proteomes" id="UP001374584"/>
    </source>
</evidence>
<dbReference type="InterPro" id="IPR036517">
    <property type="entry name" value="FF_domain_sf"/>
</dbReference>
<reference evidence="4 5" key="1">
    <citation type="submission" date="2024-01" db="EMBL/GenBank/DDBJ databases">
        <title>The genomes of 5 underutilized Papilionoideae crops provide insights into root nodulation and disease resistanc.</title>
        <authorList>
            <person name="Jiang F."/>
        </authorList>
    </citation>
    <scope>NUCLEOTIDE SEQUENCE [LARGE SCALE GENOMIC DNA]</scope>
    <source>
        <strain evidence="4">JINMINGXINNONG_FW02</strain>
        <tissue evidence="4">Leaves</tissue>
    </source>
</reference>